<evidence type="ECO:0000313" key="2">
    <source>
        <dbReference type="EMBL" id="QEG20250.1"/>
    </source>
</evidence>
<dbReference type="KEGG" id="mff:MFFC18_00970"/>
<dbReference type="RefSeq" id="WP_075085691.1">
    <property type="nucleotide sequence ID" value="NZ_CP042912.1"/>
</dbReference>
<name>A0A5B9P5Q4_9BACT</name>
<feature type="transmembrane region" description="Helical" evidence="1">
    <location>
        <begin position="6"/>
        <end position="25"/>
    </location>
</feature>
<evidence type="ECO:0000256" key="1">
    <source>
        <dbReference type="SAM" id="Phobius"/>
    </source>
</evidence>
<keyword evidence="1" id="KW-1133">Transmembrane helix</keyword>
<feature type="transmembrane region" description="Helical" evidence="1">
    <location>
        <begin position="191"/>
        <end position="210"/>
    </location>
</feature>
<feature type="transmembrane region" description="Helical" evidence="1">
    <location>
        <begin position="37"/>
        <end position="56"/>
    </location>
</feature>
<evidence type="ECO:0008006" key="4">
    <source>
        <dbReference type="Google" id="ProtNLM"/>
    </source>
</evidence>
<dbReference type="OrthoDB" id="257620at2"/>
<protein>
    <recommendedName>
        <fullName evidence="4">Cytochrome C assembly protein</fullName>
    </recommendedName>
</protein>
<dbReference type="AlphaFoldDB" id="A0A5B9P5Q4"/>
<proteinExistence type="predicted"/>
<feature type="transmembrane region" description="Helical" evidence="1">
    <location>
        <begin position="138"/>
        <end position="159"/>
    </location>
</feature>
<dbReference type="STRING" id="980251.GCA_001642875_03664"/>
<keyword evidence="1" id="KW-0472">Membrane</keyword>
<evidence type="ECO:0000313" key="3">
    <source>
        <dbReference type="Proteomes" id="UP000322214"/>
    </source>
</evidence>
<feature type="transmembrane region" description="Helical" evidence="1">
    <location>
        <begin position="99"/>
        <end position="118"/>
    </location>
</feature>
<keyword evidence="1" id="KW-0812">Transmembrane</keyword>
<dbReference type="EMBL" id="CP042912">
    <property type="protein sequence ID" value="QEG20250.1"/>
    <property type="molecule type" value="Genomic_DNA"/>
</dbReference>
<feature type="transmembrane region" description="Helical" evidence="1">
    <location>
        <begin position="255"/>
        <end position="276"/>
    </location>
</feature>
<feature type="transmembrane region" description="Helical" evidence="1">
    <location>
        <begin position="68"/>
        <end position="92"/>
    </location>
</feature>
<reference evidence="2 3" key="1">
    <citation type="submission" date="2019-08" db="EMBL/GenBank/DDBJ databases">
        <title>Deep-cultivation of Planctomycetes and their phenomic and genomic characterization uncovers novel biology.</title>
        <authorList>
            <person name="Wiegand S."/>
            <person name="Jogler M."/>
            <person name="Boedeker C."/>
            <person name="Pinto D."/>
            <person name="Vollmers J."/>
            <person name="Rivas-Marin E."/>
            <person name="Kohn T."/>
            <person name="Peeters S.H."/>
            <person name="Heuer A."/>
            <person name="Rast P."/>
            <person name="Oberbeckmann S."/>
            <person name="Bunk B."/>
            <person name="Jeske O."/>
            <person name="Meyerdierks A."/>
            <person name="Storesund J.E."/>
            <person name="Kallscheuer N."/>
            <person name="Luecker S."/>
            <person name="Lage O.M."/>
            <person name="Pohl T."/>
            <person name="Merkel B.J."/>
            <person name="Hornburger P."/>
            <person name="Mueller R.-W."/>
            <person name="Bruemmer F."/>
            <person name="Labrenz M."/>
            <person name="Spormann A.M."/>
            <person name="Op den Camp H."/>
            <person name="Overmann J."/>
            <person name="Amann R."/>
            <person name="Jetten M.S.M."/>
            <person name="Mascher T."/>
            <person name="Medema M.H."/>
            <person name="Devos D.P."/>
            <person name="Kaster A.-K."/>
            <person name="Ovreas L."/>
            <person name="Rohde M."/>
            <person name="Galperin M.Y."/>
            <person name="Jogler C."/>
        </authorList>
    </citation>
    <scope>NUCLEOTIDE SEQUENCE [LARGE SCALE GENOMIC DNA]</scope>
    <source>
        <strain evidence="2 3">FC18</strain>
    </source>
</reference>
<organism evidence="2 3">
    <name type="scientific">Mariniblastus fucicola</name>
    <dbReference type="NCBI Taxonomy" id="980251"/>
    <lineage>
        <taxon>Bacteria</taxon>
        <taxon>Pseudomonadati</taxon>
        <taxon>Planctomycetota</taxon>
        <taxon>Planctomycetia</taxon>
        <taxon>Pirellulales</taxon>
        <taxon>Pirellulaceae</taxon>
        <taxon>Mariniblastus</taxon>
    </lineage>
</organism>
<sequence length="284" mass="31231">MNWLAKISITCFVASYLVVLAIELLRIYMPKSAIRSTIRIGFAAAGLFAHSVYLAYHTNLSFDQSLLWFGGWFGWSLAGAWLLAAAYLWLVFQKPNSSIGLFLLPVVLGLIGWGTWLGSESLFTADREKTIWNMVHGISLLLGTAVVALGFVFGIMYLVHARRLKSKSLSASGQFRLPSLEWLHQQTERSLLVSAVFLGLGLLSGIALNLTETPEGIVIPWRDPVIWSSAALFGWLTFSCLGSRLYQPARSGRKVALLVLLSFLFLVIELGIVWSVGHGTGVSP</sequence>
<keyword evidence="3" id="KW-1185">Reference proteome</keyword>
<dbReference type="Proteomes" id="UP000322214">
    <property type="component" value="Chromosome"/>
</dbReference>
<gene>
    <name evidence="2" type="ORF">MFFC18_00970</name>
</gene>
<accession>A0A5B9P5Q4</accession>
<feature type="transmembrane region" description="Helical" evidence="1">
    <location>
        <begin position="225"/>
        <end position="243"/>
    </location>
</feature>